<evidence type="ECO:0000313" key="4">
    <source>
        <dbReference type="Proteomes" id="UP001597118"/>
    </source>
</evidence>
<name>A0ABW4IF83_9SPHI</name>
<dbReference type="Pfam" id="PF13279">
    <property type="entry name" value="4HBT_2"/>
    <property type="match status" value="1"/>
</dbReference>
<dbReference type="Proteomes" id="UP001597118">
    <property type="component" value="Unassembled WGS sequence"/>
</dbReference>
<protein>
    <submittedName>
        <fullName evidence="3">Acyl-CoA thioesterase</fullName>
        <ecNumber evidence="3">3.1.2.-</ecNumber>
    </submittedName>
</protein>
<reference evidence="4" key="1">
    <citation type="journal article" date="2019" name="Int. J. Syst. Evol. Microbiol.">
        <title>The Global Catalogue of Microorganisms (GCM) 10K type strain sequencing project: providing services to taxonomists for standard genome sequencing and annotation.</title>
        <authorList>
            <consortium name="The Broad Institute Genomics Platform"/>
            <consortium name="The Broad Institute Genome Sequencing Center for Infectious Disease"/>
            <person name="Wu L."/>
            <person name="Ma J."/>
        </authorList>
    </citation>
    <scope>NUCLEOTIDE SEQUENCE [LARGE SCALE GENOMIC DNA]</scope>
    <source>
        <strain evidence="4">CCUG 53762</strain>
    </source>
</reference>
<comment type="caution">
    <text evidence="3">The sequence shown here is derived from an EMBL/GenBank/DDBJ whole genome shotgun (WGS) entry which is preliminary data.</text>
</comment>
<keyword evidence="4" id="KW-1185">Reference proteome</keyword>
<sequence>MENLEILAEFNFKTHIEIRFSDFDLQGHVNNALYLTYFEQARIKYWQHFLEWDWTIYGIVVAKAEVNYITPLLMGDKIEVHVRTSKLNNTSFQLDYIIVSTNEEGKTTITTKGSTLLVVIDIQKQKPVAIPQLQRNQIINFDKLEA</sequence>
<dbReference type="RefSeq" id="WP_379663099.1">
    <property type="nucleotide sequence ID" value="NZ_JBHUDG010000019.1"/>
</dbReference>
<dbReference type="PANTHER" id="PTHR31793">
    <property type="entry name" value="4-HYDROXYBENZOYL-COA THIOESTERASE FAMILY MEMBER"/>
    <property type="match status" value="1"/>
</dbReference>
<dbReference type="InterPro" id="IPR006684">
    <property type="entry name" value="YbgC/YbaW"/>
</dbReference>
<dbReference type="PANTHER" id="PTHR31793:SF24">
    <property type="entry name" value="LONG-CHAIN ACYL-COA THIOESTERASE FADM"/>
    <property type="match status" value="1"/>
</dbReference>
<dbReference type="SUPFAM" id="SSF54637">
    <property type="entry name" value="Thioesterase/thiol ester dehydrase-isomerase"/>
    <property type="match status" value="1"/>
</dbReference>
<dbReference type="GO" id="GO:0016787">
    <property type="term" value="F:hydrolase activity"/>
    <property type="evidence" value="ECO:0007669"/>
    <property type="project" value="UniProtKB-KW"/>
</dbReference>
<dbReference type="CDD" id="cd00586">
    <property type="entry name" value="4HBT"/>
    <property type="match status" value="1"/>
</dbReference>
<comment type="similarity">
    <text evidence="1">Belongs to the 4-hydroxybenzoyl-CoA thioesterase family.</text>
</comment>
<evidence type="ECO:0000256" key="2">
    <source>
        <dbReference type="ARBA" id="ARBA00022801"/>
    </source>
</evidence>
<dbReference type="Gene3D" id="3.10.129.10">
    <property type="entry name" value="Hotdog Thioesterase"/>
    <property type="match status" value="1"/>
</dbReference>
<dbReference type="InterPro" id="IPR050563">
    <property type="entry name" value="4-hydroxybenzoyl-CoA_TE"/>
</dbReference>
<evidence type="ECO:0000313" key="3">
    <source>
        <dbReference type="EMBL" id="MFD1630723.1"/>
    </source>
</evidence>
<accession>A0ABW4IF83</accession>
<dbReference type="EC" id="3.1.2.-" evidence="3"/>
<dbReference type="NCBIfam" id="TIGR00051">
    <property type="entry name" value="YbgC/FadM family acyl-CoA thioesterase"/>
    <property type="match status" value="1"/>
</dbReference>
<organism evidence="3 4">
    <name type="scientific">Pseudopedobacter beijingensis</name>
    <dbReference type="NCBI Taxonomy" id="1207056"/>
    <lineage>
        <taxon>Bacteria</taxon>
        <taxon>Pseudomonadati</taxon>
        <taxon>Bacteroidota</taxon>
        <taxon>Sphingobacteriia</taxon>
        <taxon>Sphingobacteriales</taxon>
        <taxon>Sphingobacteriaceae</taxon>
        <taxon>Pseudopedobacter</taxon>
    </lineage>
</organism>
<gene>
    <name evidence="3" type="ORF">ACFSAH_12600</name>
</gene>
<dbReference type="EMBL" id="JBHUDG010000019">
    <property type="protein sequence ID" value="MFD1630723.1"/>
    <property type="molecule type" value="Genomic_DNA"/>
</dbReference>
<evidence type="ECO:0000256" key="1">
    <source>
        <dbReference type="ARBA" id="ARBA00005953"/>
    </source>
</evidence>
<keyword evidence="2 3" id="KW-0378">Hydrolase</keyword>
<proteinExistence type="inferred from homology"/>
<dbReference type="InterPro" id="IPR029069">
    <property type="entry name" value="HotDog_dom_sf"/>
</dbReference>